<keyword evidence="3" id="KW-1185">Reference proteome</keyword>
<accession>A0A3A6T1Q3</accession>
<dbReference type="SUPFAM" id="SSF159501">
    <property type="entry name" value="EreA/ChaN-like"/>
    <property type="match status" value="1"/>
</dbReference>
<evidence type="ECO:0008006" key="4">
    <source>
        <dbReference type="Google" id="ProtNLM"/>
    </source>
</evidence>
<dbReference type="EMBL" id="QYYH01000228">
    <property type="protein sequence ID" value="RJY02189.1"/>
    <property type="molecule type" value="Genomic_DNA"/>
</dbReference>
<feature type="chain" id="PRO_5017191252" description="Haem-binding uptake Tiki superfamily ChaN domain-containing protein" evidence="1">
    <location>
        <begin position="22"/>
        <end position="265"/>
    </location>
</feature>
<feature type="signal peptide" evidence="1">
    <location>
        <begin position="1"/>
        <end position="21"/>
    </location>
</feature>
<dbReference type="AlphaFoldDB" id="A0A3A6T1Q3"/>
<dbReference type="RefSeq" id="WP_121855225.1">
    <property type="nucleotide sequence ID" value="NZ_CP037952.1"/>
</dbReference>
<dbReference type="Proteomes" id="UP000273022">
    <property type="component" value="Unassembled WGS sequence"/>
</dbReference>
<evidence type="ECO:0000313" key="2">
    <source>
        <dbReference type="EMBL" id="RJY02189.1"/>
    </source>
</evidence>
<gene>
    <name evidence="2" type="ORF">D5R81_19445</name>
</gene>
<organism evidence="2 3">
    <name type="scientific">Parashewanella spongiae</name>
    <dbReference type="NCBI Taxonomy" id="342950"/>
    <lineage>
        <taxon>Bacteria</taxon>
        <taxon>Pseudomonadati</taxon>
        <taxon>Pseudomonadota</taxon>
        <taxon>Gammaproteobacteria</taxon>
        <taxon>Alteromonadales</taxon>
        <taxon>Shewanellaceae</taxon>
        <taxon>Parashewanella</taxon>
    </lineage>
</organism>
<dbReference type="Gene3D" id="3.40.50.11550">
    <property type="match status" value="1"/>
</dbReference>
<name>A0A3A6T1Q3_9GAMM</name>
<evidence type="ECO:0000313" key="3">
    <source>
        <dbReference type="Proteomes" id="UP000273022"/>
    </source>
</evidence>
<comment type="caution">
    <text evidence="2">The sequence shown here is derived from an EMBL/GenBank/DDBJ whole genome shotgun (WGS) entry which is preliminary data.</text>
</comment>
<keyword evidence="1" id="KW-0732">Signal</keyword>
<sequence>MKLKKIIVNLALFFVAFSTNANQNKIDCGGINELELMNKHQFIMLGEIHGTVEVPKLFGDIVCHSVNKNNRNIAVMLELPASLQASLDLYMANDINEDKFLAHPVWSSKWQDGRFSVAMLGLINKLKTIKQQYPQKLDVFLVDLFKNTNNKPKSQYLANNISKHLLGDYQKTLVLTGNYHNRINLQEENSAATILSDFNPFSLTIKAPKGSYWACTGPKPSDCKVNIFNNEQVVKREGLILFEEKKRWHGAYQFKKITFSPPVRP</sequence>
<reference evidence="2 3" key="1">
    <citation type="submission" date="2018-09" db="EMBL/GenBank/DDBJ databases">
        <title>Phylogeny of the Shewanellaceae, and recommendation for two new genera, Pseudoshewanella and Parashewanella.</title>
        <authorList>
            <person name="Wang G."/>
        </authorList>
    </citation>
    <scope>NUCLEOTIDE SEQUENCE [LARGE SCALE GENOMIC DNA]</scope>
    <source>
        <strain evidence="2 3">KCTC 22492</strain>
    </source>
</reference>
<dbReference type="OrthoDB" id="1409169at2"/>
<protein>
    <recommendedName>
        <fullName evidence="4">Haem-binding uptake Tiki superfamily ChaN domain-containing protein</fullName>
    </recommendedName>
</protein>
<evidence type="ECO:0000256" key="1">
    <source>
        <dbReference type="SAM" id="SignalP"/>
    </source>
</evidence>
<proteinExistence type="predicted"/>